<name>A0A914HF53_GLORO</name>
<protein>
    <submittedName>
        <fullName evidence="4">t-SNARE coiled-coil homology domain-containing protein</fullName>
    </submittedName>
</protein>
<dbReference type="InterPro" id="IPR000727">
    <property type="entry name" value="T_SNARE_dom"/>
</dbReference>
<keyword evidence="1" id="KW-1133">Transmembrane helix</keyword>
<proteinExistence type="predicted"/>
<evidence type="ECO:0000256" key="1">
    <source>
        <dbReference type="SAM" id="Phobius"/>
    </source>
</evidence>
<reference evidence="4" key="1">
    <citation type="submission" date="2022-11" db="UniProtKB">
        <authorList>
            <consortium name="WormBaseParasite"/>
        </authorList>
    </citation>
    <scope>IDENTIFICATION</scope>
</reference>
<dbReference type="WBParaSite" id="Gr19_v10_g16048.t1">
    <property type="protein sequence ID" value="Gr19_v10_g16048.t1"/>
    <property type="gene ID" value="Gr19_v10_g16048"/>
</dbReference>
<evidence type="ECO:0000313" key="4">
    <source>
        <dbReference type="WBParaSite" id="Gr19_v10_g16048.t1"/>
    </source>
</evidence>
<evidence type="ECO:0000313" key="3">
    <source>
        <dbReference type="Proteomes" id="UP000887572"/>
    </source>
</evidence>
<sequence>MLHLVYSQGVLVDNIESNVQSATDFVGHARVQVNRAVVYKKSAQRLKCAIVLALVVLLLVLFLLLIFLITKFLPSGGSH</sequence>
<keyword evidence="1" id="KW-0812">Transmembrane</keyword>
<accession>A0A914HF53</accession>
<dbReference type="PROSITE" id="PS50192">
    <property type="entry name" value="T_SNARE"/>
    <property type="match status" value="1"/>
</dbReference>
<keyword evidence="1" id="KW-0472">Membrane</keyword>
<dbReference type="Gene3D" id="1.20.5.110">
    <property type="match status" value="1"/>
</dbReference>
<keyword evidence="3" id="KW-1185">Reference proteome</keyword>
<dbReference type="Pfam" id="PF05739">
    <property type="entry name" value="SNARE"/>
    <property type="match status" value="1"/>
</dbReference>
<dbReference type="SUPFAM" id="SSF58038">
    <property type="entry name" value="SNARE fusion complex"/>
    <property type="match status" value="1"/>
</dbReference>
<dbReference type="AlphaFoldDB" id="A0A914HF53"/>
<organism evidence="3 4">
    <name type="scientific">Globodera rostochiensis</name>
    <name type="common">Golden nematode worm</name>
    <name type="synonym">Heterodera rostochiensis</name>
    <dbReference type="NCBI Taxonomy" id="31243"/>
    <lineage>
        <taxon>Eukaryota</taxon>
        <taxon>Metazoa</taxon>
        <taxon>Ecdysozoa</taxon>
        <taxon>Nematoda</taxon>
        <taxon>Chromadorea</taxon>
        <taxon>Rhabditida</taxon>
        <taxon>Tylenchina</taxon>
        <taxon>Tylenchomorpha</taxon>
        <taxon>Tylenchoidea</taxon>
        <taxon>Heteroderidae</taxon>
        <taxon>Heteroderinae</taxon>
        <taxon>Globodera</taxon>
    </lineage>
</organism>
<evidence type="ECO:0000259" key="2">
    <source>
        <dbReference type="PROSITE" id="PS50192"/>
    </source>
</evidence>
<dbReference type="Proteomes" id="UP000887572">
    <property type="component" value="Unplaced"/>
</dbReference>
<feature type="domain" description="T-SNARE coiled-coil homology" evidence="2">
    <location>
        <begin position="1"/>
        <end position="36"/>
    </location>
</feature>
<feature type="transmembrane region" description="Helical" evidence="1">
    <location>
        <begin position="49"/>
        <end position="69"/>
    </location>
</feature>